<dbReference type="EMBL" id="CP039396">
    <property type="protein sequence ID" value="QCD43172.1"/>
    <property type="molecule type" value="Genomic_DNA"/>
</dbReference>
<accession>A0A4P7W5K2</accession>
<organism evidence="2 3">
    <name type="scientific">Duncaniella dubosii</name>
    <dbReference type="NCBI Taxonomy" id="2518971"/>
    <lineage>
        <taxon>Bacteria</taxon>
        <taxon>Pseudomonadati</taxon>
        <taxon>Bacteroidota</taxon>
        <taxon>Bacteroidia</taxon>
        <taxon>Bacteroidales</taxon>
        <taxon>Muribaculaceae</taxon>
        <taxon>Duncaniella</taxon>
    </lineage>
</organism>
<protein>
    <submittedName>
        <fullName evidence="2">Glycoside hydrolase xylanase</fullName>
    </submittedName>
</protein>
<proteinExistence type="predicted"/>
<dbReference type="KEGG" id="ddb:E7747_13325"/>
<keyword evidence="2" id="KW-0858">Xylan degradation</keyword>
<evidence type="ECO:0000313" key="2">
    <source>
        <dbReference type="EMBL" id="QCD43172.1"/>
    </source>
</evidence>
<keyword evidence="2" id="KW-0326">Glycosidase</keyword>
<sequence>MSLKSNVLSGTLVIAGLMSANGQNIDRIKYGDFSNWVTRNLKESAVIGGKEKTLYEVGPTCTLNGNNPYRNLGGSPWATSNVYAKVSGVVKTSNAVYSAERSAGNKCAKLCTQIETVKVLGLINMDVMVAGSMFLGEMLEPVTSTKNPYSKMEMGVPFKKRPNALVFDYKVDMPDVDYRIKSTGFGSKKKLPGRDQAVVFVYLQRRWEDEKGNLHAKRVGTGGELFSKSAQWTNGHKVNIIYGDLSAHGAVAPYLKLRSSSNCYYARNSKGKMVPVVEEGWDDANAVPTHAIVMFSAGNGDPYVGTEGLTLYIDNVGFEY</sequence>
<name>A0A4P7W5K2_9BACT</name>
<keyword evidence="3" id="KW-1185">Reference proteome</keyword>
<dbReference type="RefSeq" id="WP_136416483.1">
    <property type="nucleotide sequence ID" value="NZ_CP039396.1"/>
</dbReference>
<dbReference type="GO" id="GO:0045493">
    <property type="term" value="P:xylan catabolic process"/>
    <property type="evidence" value="ECO:0007669"/>
    <property type="project" value="UniProtKB-KW"/>
</dbReference>
<keyword evidence="2" id="KW-0624">Polysaccharide degradation</keyword>
<dbReference type="AlphaFoldDB" id="A0A4P7W5K2"/>
<dbReference type="Gene3D" id="2.60.120.890">
    <property type="entry name" value="BT2081, beta-jelly-roll domain"/>
    <property type="match status" value="1"/>
</dbReference>
<dbReference type="InterPro" id="IPR025112">
    <property type="entry name" value="PCMD"/>
</dbReference>
<dbReference type="InterPro" id="IPR038653">
    <property type="entry name" value="Put_CMD_sf"/>
</dbReference>
<dbReference type="Pfam" id="PF13201">
    <property type="entry name" value="PCMD"/>
    <property type="match status" value="1"/>
</dbReference>
<dbReference type="GO" id="GO:0016798">
    <property type="term" value="F:hydrolase activity, acting on glycosyl bonds"/>
    <property type="evidence" value="ECO:0007669"/>
    <property type="project" value="UniProtKB-KW"/>
</dbReference>
<feature type="domain" description="Putative carbohydrate metabolism" evidence="1">
    <location>
        <begin position="75"/>
        <end position="217"/>
    </location>
</feature>
<dbReference type="Proteomes" id="UP000297149">
    <property type="component" value="Chromosome"/>
</dbReference>
<reference evidence="3" key="1">
    <citation type="submission" date="2019-02" db="EMBL/GenBank/DDBJ databases">
        <title>Isolation and identification of novel species under the genus Muribaculum.</title>
        <authorList>
            <person name="Miyake S."/>
            <person name="Ding Y."/>
            <person name="Low A."/>
            <person name="Soh M."/>
            <person name="Seedorf H."/>
        </authorList>
    </citation>
    <scope>NUCLEOTIDE SEQUENCE [LARGE SCALE GENOMIC DNA]</scope>
    <source>
        <strain evidence="3">H5</strain>
    </source>
</reference>
<evidence type="ECO:0000259" key="1">
    <source>
        <dbReference type="Pfam" id="PF13201"/>
    </source>
</evidence>
<keyword evidence="2" id="KW-0378">Hydrolase</keyword>
<evidence type="ECO:0000313" key="3">
    <source>
        <dbReference type="Proteomes" id="UP000297149"/>
    </source>
</evidence>
<gene>
    <name evidence="2" type="ORF">E7747_13325</name>
</gene>
<keyword evidence="2" id="KW-0119">Carbohydrate metabolism</keyword>